<feature type="non-terminal residue" evidence="1">
    <location>
        <position position="67"/>
    </location>
</feature>
<dbReference type="PANTHER" id="PTHR48252">
    <property type="entry name" value="HISTONE DEACETYLASE 2-RELATED"/>
    <property type="match status" value="1"/>
</dbReference>
<name>S4PIR0_9NEOP</name>
<protein>
    <submittedName>
        <fullName evidence="1">Histone deacetylase complex</fullName>
    </submittedName>
</protein>
<reference evidence="1" key="2">
    <citation type="submission" date="2013-05" db="EMBL/GenBank/DDBJ databases">
        <authorList>
            <person name="Carter J.-M."/>
            <person name="Baker S.C."/>
            <person name="Pink R."/>
            <person name="Carter D.R.F."/>
            <person name="Collins A."/>
            <person name="Tomlin J."/>
            <person name="Gibbs M."/>
            <person name="Breuker C.J."/>
        </authorList>
    </citation>
    <scope>NUCLEOTIDE SEQUENCE</scope>
    <source>
        <tissue evidence="1">Ovary</tissue>
    </source>
</reference>
<sequence>GGYNYTNAAKLWTTITALVAGIELDETIPEHHYWPKYGPDFRLSVQPLLSKDVNTKQYITHTISIVK</sequence>
<dbReference type="SUPFAM" id="SSF52768">
    <property type="entry name" value="Arginase/deacetylase"/>
    <property type="match status" value="1"/>
</dbReference>
<dbReference type="InterPro" id="IPR023696">
    <property type="entry name" value="Ureohydrolase_dom_sf"/>
</dbReference>
<feature type="non-terminal residue" evidence="1">
    <location>
        <position position="1"/>
    </location>
</feature>
<organism evidence="1">
    <name type="scientific">Pararge aegeria</name>
    <name type="common">speckled wood butterfly</name>
    <dbReference type="NCBI Taxonomy" id="116150"/>
    <lineage>
        <taxon>Eukaryota</taxon>
        <taxon>Metazoa</taxon>
        <taxon>Ecdysozoa</taxon>
        <taxon>Arthropoda</taxon>
        <taxon>Hexapoda</taxon>
        <taxon>Insecta</taxon>
        <taxon>Pterygota</taxon>
        <taxon>Neoptera</taxon>
        <taxon>Endopterygota</taxon>
        <taxon>Lepidoptera</taxon>
        <taxon>Glossata</taxon>
        <taxon>Ditrysia</taxon>
        <taxon>Papilionoidea</taxon>
        <taxon>Nymphalidae</taxon>
        <taxon>Satyrinae</taxon>
        <taxon>Satyrini</taxon>
        <taxon>Parargina</taxon>
        <taxon>Pararge</taxon>
    </lineage>
</organism>
<reference evidence="1" key="1">
    <citation type="journal article" date="2013" name="BMC Genomics">
        <title>Unscrambling butterfly oogenesis.</title>
        <authorList>
            <person name="Carter J.M."/>
            <person name="Baker S.C."/>
            <person name="Pink R."/>
            <person name="Carter D.R."/>
            <person name="Collins A."/>
            <person name="Tomlin J."/>
            <person name="Gibbs M."/>
            <person name="Breuker C.J."/>
        </authorList>
    </citation>
    <scope>NUCLEOTIDE SEQUENCE</scope>
    <source>
        <tissue evidence="1">Ovary</tissue>
    </source>
</reference>
<evidence type="ECO:0000313" key="1">
    <source>
        <dbReference type="EMBL" id="JAA92456.1"/>
    </source>
</evidence>
<dbReference type="PANTHER" id="PTHR48252:SF77">
    <property type="entry name" value="HISTONE DEACETYLASE DOMAIN-CONTAINING PROTEIN"/>
    <property type="match status" value="1"/>
</dbReference>
<dbReference type="AlphaFoldDB" id="S4PIR0"/>
<dbReference type="EMBL" id="GAIX01000104">
    <property type="protein sequence ID" value="JAA92456.1"/>
    <property type="molecule type" value="Transcribed_RNA"/>
</dbReference>
<accession>S4PIR0</accession>
<proteinExistence type="predicted"/>
<dbReference type="InterPro" id="IPR037138">
    <property type="entry name" value="His_deacetylse_dom_sf"/>
</dbReference>
<dbReference type="Gene3D" id="3.40.800.20">
    <property type="entry name" value="Histone deacetylase domain"/>
    <property type="match status" value="1"/>
</dbReference>